<evidence type="ECO:0000256" key="9">
    <source>
        <dbReference type="RuleBase" id="RU003794"/>
    </source>
</evidence>
<evidence type="ECO:0000256" key="5">
    <source>
        <dbReference type="ARBA" id="ARBA00022692"/>
    </source>
</evidence>
<comment type="caution">
    <text evidence="13">The sequence shown here is derived from an EMBL/GenBank/DDBJ whole genome shotgun (WGS) entry which is preliminary data.</text>
</comment>
<dbReference type="Pfam" id="PF06750">
    <property type="entry name" value="A24_N_bact"/>
    <property type="match status" value="1"/>
</dbReference>
<keyword evidence="7 10" id="KW-0472">Membrane</keyword>
<evidence type="ECO:0000259" key="12">
    <source>
        <dbReference type="Pfam" id="PF06750"/>
    </source>
</evidence>
<dbReference type="EMBL" id="QNRF01000012">
    <property type="protein sequence ID" value="RBO79661.1"/>
    <property type="molecule type" value="Genomic_DNA"/>
</dbReference>
<proteinExistence type="inferred from homology"/>
<keyword evidence="6 10" id="KW-1133">Transmembrane helix</keyword>
<feature type="transmembrane region" description="Helical" evidence="10">
    <location>
        <begin position="241"/>
        <end position="262"/>
    </location>
</feature>
<dbReference type="AlphaFoldDB" id="A0A366CW05"/>
<dbReference type="GO" id="GO:0004190">
    <property type="term" value="F:aspartic-type endopeptidase activity"/>
    <property type="evidence" value="ECO:0007669"/>
    <property type="project" value="UniProtKB-EC"/>
</dbReference>
<dbReference type="GO" id="GO:0032259">
    <property type="term" value="P:methylation"/>
    <property type="evidence" value="ECO:0007669"/>
    <property type="project" value="UniProtKB-KW"/>
</dbReference>
<name>A0A366CW05_9GAMM</name>
<feature type="transmembrane region" description="Helical" evidence="10">
    <location>
        <begin position="170"/>
        <end position="187"/>
    </location>
</feature>
<dbReference type="PRINTS" id="PR00864">
    <property type="entry name" value="PREPILNPTASE"/>
</dbReference>
<keyword evidence="14" id="KW-1185">Reference proteome</keyword>
<comment type="subcellular location">
    <subcellularLocation>
        <location evidence="1">Cell inner membrane</location>
        <topology evidence="1">Multi-pass membrane protein</topology>
    </subcellularLocation>
    <subcellularLocation>
        <location evidence="9">Cell membrane</location>
        <topology evidence="9">Multi-pass membrane protein</topology>
    </subcellularLocation>
</comment>
<evidence type="ECO:0000256" key="2">
    <source>
        <dbReference type="ARBA" id="ARBA00005801"/>
    </source>
</evidence>
<gene>
    <name evidence="13" type="ORF">DFP76_11251</name>
</gene>
<dbReference type="RefSeq" id="WP_113875653.1">
    <property type="nucleotide sequence ID" value="NZ_QNRF01000012.1"/>
</dbReference>
<evidence type="ECO:0000256" key="10">
    <source>
        <dbReference type="SAM" id="Phobius"/>
    </source>
</evidence>
<dbReference type="Proteomes" id="UP000252086">
    <property type="component" value="Unassembled WGS sequence"/>
</dbReference>
<keyword evidence="5 9" id="KW-0812">Transmembrane</keyword>
<feature type="domain" description="Prepilin peptidase A24 N-terminal" evidence="12">
    <location>
        <begin position="12"/>
        <end position="111"/>
    </location>
</feature>
<keyword evidence="4" id="KW-0997">Cell inner membrane</keyword>
<organism evidence="13 14">
    <name type="scientific">Marinomonas aquiplantarum</name>
    <dbReference type="NCBI Taxonomy" id="491951"/>
    <lineage>
        <taxon>Bacteria</taxon>
        <taxon>Pseudomonadati</taxon>
        <taxon>Pseudomonadota</taxon>
        <taxon>Gammaproteobacteria</taxon>
        <taxon>Oceanospirillales</taxon>
        <taxon>Oceanospirillaceae</taxon>
        <taxon>Marinomonas</taxon>
    </lineage>
</organism>
<evidence type="ECO:0000313" key="14">
    <source>
        <dbReference type="Proteomes" id="UP000252086"/>
    </source>
</evidence>
<dbReference type="InterPro" id="IPR050882">
    <property type="entry name" value="Prepilin_peptidase/N-MTase"/>
</dbReference>
<evidence type="ECO:0000259" key="11">
    <source>
        <dbReference type="Pfam" id="PF01478"/>
    </source>
</evidence>
<dbReference type="Pfam" id="PF01478">
    <property type="entry name" value="Peptidase_A24"/>
    <property type="match status" value="1"/>
</dbReference>
<dbReference type="PANTHER" id="PTHR30487">
    <property type="entry name" value="TYPE 4 PREPILIN-LIKE PROTEINS LEADER PEPTIDE-PROCESSING ENZYME"/>
    <property type="match status" value="1"/>
</dbReference>
<protein>
    <recommendedName>
        <fullName evidence="9">Prepilin leader peptidase/N-methyltransferase</fullName>
        <ecNumber evidence="9">2.1.1.-</ecNumber>
        <ecNumber evidence="9">3.4.23.43</ecNumber>
    </recommendedName>
</protein>
<evidence type="ECO:0000256" key="1">
    <source>
        <dbReference type="ARBA" id="ARBA00004429"/>
    </source>
</evidence>
<keyword evidence="9" id="KW-0378">Hydrolase</keyword>
<keyword evidence="9" id="KW-0808">Transferase</keyword>
<evidence type="ECO:0000256" key="7">
    <source>
        <dbReference type="ARBA" id="ARBA00023136"/>
    </source>
</evidence>
<keyword evidence="3" id="KW-1003">Cell membrane</keyword>
<sequence>MDSIHYALYLIFVLSLGSFSGAYGYRWPKQQALNWQKEARLILDLPPKTTDSHSLSNYSHCPSCQHQLSVWDLIPIVSFVLLQRRCRYCQQRISARYTIIEVTHLITCAALPFYIHDMHTLILNCLLISALITASFIDFEHYLLPDECLLVAIICALLAQLHSAQLSNHVLGAMIGFLTIYCLKTLYYRVRKQTGIGLGDAKLMAVLGAWLGILHLSDILVCACILGILYTVSIKGHEVKFIAFGPFLTFSSIFLFYVKILWQ</sequence>
<dbReference type="GO" id="GO:0006465">
    <property type="term" value="P:signal peptide processing"/>
    <property type="evidence" value="ECO:0007669"/>
    <property type="project" value="TreeGrafter"/>
</dbReference>
<dbReference type="OrthoDB" id="9789291at2"/>
<keyword evidence="9" id="KW-0645">Protease</keyword>
<dbReference type="InterPro" id="IPR014032">
    <property type="entry name" value="Peptidase_A24A_bac"/>
</dbReference>
<reference evidence="13 14" key="1">
    <citation type="submission" date="2018-06" db="EMBL/GenBank/DDBJ databases">
        <title>Genomic Encyclopedia of Type Strains, Phase III (KMG-III): the genomes of soil and plant-associated and newly described type strains.</title>
        <authorList>
            <person name="Whitman W."/>
        </authorList>
    </citation>
    <scope>NUCLEOTIDE SEQUENCE [LARGE SCALE GENOMIC DNA]</scope>
    <source>
        <strain evidence="13 14">CECT 7732</strain>
    </source>
</reference>
<comment type="function">
    <text evidence="9">Plays an essential role in type IV pili and type II pseudopili formation by proteolytically removing the leader sequence from substrate proteins and subsequently monomethylating the alpha-amino group of the newly exposed N-terminal phenylalanine.</text>
</comment>
<evidence type="ECO:0000256" key="6">
    <source>
        <dbReference type="ARBA" id="ARBA00022989"/>
    </source>
</evidence>
<feature type="transmembrane region" description="Helical" evidence="10">
    <location>
        <begin position="148"/>
        <end position="164"/>
    </location>
</feature>
<dbReference type="EC" id="3.4.23.43" evidence="9"/>
<evidence type="ECO:0000313" key="13">
    <source>
        <dbReference type="EMBL" id="RBO79661.1"/>
    </source>
</evidence>
<evidence type="ECO:0000256" key="3">
    <source>
        <dbReference type="ARBA" id="ARBA00022475"/>
    </source>
</evidence>
<dbReference type="EC" id="2.1.1.-" evidence="9"/>
<dbReference type="PANTHER" id="PTHR30487:SF0">
    <property type="entry name" value="PREPILIN LEADER PEPTIDASE_N-METHYLTRANSFERASE-RELATED"/>
    <property type="match status" value="1"/>
</dbReference>
<dbReference type="InterPro" id="IPR000045">
    <property type="entry name" value="Prepilin_IV_endopep_pep"/>
</dbReference>
<feature type="transmembrane region" description="Helical" evidence="10">
    <location>
        <begin position="121"/>
        <end position="139"/>
    </location>
</feature>
<dbReference type="Gene3D" id="1.20.120.1220">
    <property type="match status" value="1"/>
</dbReference>
<comment type="similarity">
    <text evidence="2 8">Belongs to the peptidase A24 family.</text>
</comment>
<feature type="domain" description="Prepilin type IV endopeptidase peptidase" evidence="11">
    <location>
        <begin position="125"/>
        <end position="232"/>
    </location>
</feature>
<accession>A0A366CW05</accession>
<keyword evidence="9" id="KW-0489">Methyltransferase</keyword>
<evidence type="ECO:0000256" key="4">
    <source>
        <dbReference type="ARBA" id="ARBA00022519"/>
    </source>
</evidence>
<dbReference type="GO" id="GO:0005886">
    <property type="term" value="C:plasma membrane"/>
    <property type="evidence" value="ECO:0007669"/>
    <property type="project" value="UniProtKB-SubCell"/>
</dbReference>
<feature type="transmembrane region" description="Helical" evidence="10">
    <location>
        <begin position="94"/>
        <end position="115"/>
    </location>
</feature>
<comment type="catalytic activity">
    <reaction evidence="9">
        <text>Typically cleaves a -Gly-|-Phe- bond to release an N-terminal, basic peptide of 5-8 residues from type IV prepilin, and then N-methylates the new N-terminal amino group, the methyl donor being S-adenosyl-L-methionine.</text>
        <dbReference type="EC" id="3.4.23.43"/>
    </reaction>
</comment>
<evidence type="ECO:0000256" key="8">
    <source>
        <dbReference type="RuleBase" id="RU003793"/>
    </source>
</evidence>
<dbReference type="InterPro" id="IPR010627">
    <property type="entry name" value="Prepilin_pept_A24_N"/>
</dbReference>
<feature type="transmembrane region" description="Helical" evidence="10">
    <location>
        <begin position="207"/>
        <end position="229"/>
    </location>
</feature>
<dbReference type="GO" id="GO:0008168">
    <property type="term" value="F:methyltransferase activity"/>
    <property type="evidence" value="ECO:0007669"/>
    <property type="project" value="UniProtKB-KW"/>
</dbReference>
<keyword evidence="9" id="KW-0511">Multifunctional enzyme</keyword>
<feature type="transmembrane region" description="Helical" evidence="10">
    <location>
        <begin position="6"/>
        <end position="25"/>
    </location>
</feature>